<dbReference type="InterPro" id="IPR003115">
    <property type="entry name" value="ParB_N"/>
</dbReference>
<reference evidence="2 3" key="1">
    <citation type="submission" date="2023-07" db="EMBL/GenBank/DDBJ databases">
        <title>Comparative genomics of wheat-associated soil bacteria to identify genetic determinants of phenazine resistance.</title>
        <authorList>
            <person name="Mouncey N."/>
        </authorList>
    </citation>
    <scope>NUCLEOTIDE SEQUENCE [LARGE SCALE GENOMIC DNA]</scope>
    <source>
        <strain evidence="2 3">V3I3</strain>
    </source>
</reference>
<gene>
    <name evidence="2" type="ORF">QFZ26_002056</name>
</gene>
<name>A0ABU0R8V3_9MICO</name>
<proteinExistence type="predicted"/>
<dbReference type="Gene3D" id="3.90.1530.10">
    <property type="entry name" value="Conserved hypothetical protein from pyrococcus furiosus pfu- 392566-001, ParB domain"/>
    <property type="match status" value="1"/>
</dbReference>
<dbReference type="InterPro" id="IPR042075">
    <property type="entry name" value="KorB_DNA-db"/>
</dbReference>
<dbReference type="Gene3D" id="1.10.10.730">
    <property type="entry name" value="KorB DNA-binding domain"/>
    <property type="match status" value="1"/>
</dbReference>
<dbReference type="InterPro" id="IPR050336">
    <property type="entry name" value="Chromosome_partition/occlusion"/>
</dbReference>
<dbReference type="Proteomes" id="UP001239083">
    <property type="component" value="Unassembled WGS sequence"/>
</dbReference>
<comment type="caution">
    <text evidence="2">The sequence shown here is derived from an EMBL/GenBank/DDBJ whole genome shotgun (WGS) entry which is preliminary data.</text>
</comment>
<dbReference type="InterPro" id="IPR036086">
    <property type="entry name" value="ParB/Sulfiredoxin_sf"/>
</dbReference>
<dbReference type="Pfam" id="PF02195">
    <property type="entry name" value="ParB_N"/>
    <property type="match status" value="1"/>
</dbReference>
<evidence type="ECO:0000313" key="3">
    <source>
        <dbReference type="Proteomes" id="UP001239083"/>
    </source>
</evidence>
<accession>A0ABU0R8V3</accession>
<dbReference type="SMART" id="SM00470">
    <property type="entry name" value="ParB"/>
    <property type="match status" value="1"/>
</dbReference>
<dbReference type="CDD" id="cd16387">
    <property type="entry name" value="ParB_N_Srx"/>
    <property type="match status" value="1"/>
</dbReference>
<evidence type="ECO:0000313" key="2">
    <source>
        <dbReference type="EMBL" id="MDQ0894501.1"/>
    </source>
</evidence>
<feature type="domain" description="ParB-like N-terminal" evidence="1">
    <location>
        <begin position="14"/>
        <end position="103"/>
    </location>
</feature>
<dbReference type="EMBL" id="JAUSYY010000001">
    <property type="protein sequence ID" value="MDQ0894501.1"/>
    <property type="molecule type" value="Genomic_DNA"/>
</dbReference>
<keyword evidence="3" id="KW-1185">Reference proteome</keyword>
<protein>
    <submittedName>
        <fullName evidence="2">ParB family chromosome partitioning protein</fullName>
    </submittedName>
</protein>
<dbReference type="PANTHER" id="PTHR33375">
    <property type="entry name" value="CHROMOSOME-PARTITIONING PROTEIN PARB-RELATED"/>
    <property type="match status" value="1"/>
</dbReference>
<organism evidence="2 3">
    <name type="scientific">Agromyces ramosus</name>
    <dbReference type="NCBI Taxonomy" id="33879"/>
    <lineage>
        <taxon>Bacteria</taxon>
        <taxon>Bacillati</taxon>
        <taxon>Actinomycetota</taxon>
        <taxon>Actinomycetes</taxon>
        <taxon>Micrococcales</taxon>
        <taxon>Microbacteriaceae</taxon>
        <taxon>Agromyces</taxon>
    </lineage>
</organism>
<dbReference type="SUPFAM" id="SSF110849">
    <property type="entry name" value="ParB/Sulfiredoxin"/>
    <property type="match status" value="1"/>
</dbReference>
<sequence length="450" mass="48279">MTMTTSIGTGSRVEHVHPDAILIEDNIREAVHLDDGFVASIREHGVIQPVLAVRNTDGTLSVRDGQRRTLGARAAGISSIPAYVVDAGDDRALRIIQQIIANDQRAAITEAERVEAFHQLALEGLSVAAIAKRTGHSKDRIKASVTIAASNTATEALANSAVTLDAALLLAEFDGDHDATAYLLDVATDRPHQLVHAAQRLRDDRARSAIVARAVAALHEQGTPTAVEGDEYQRLTALTDAADDAETRPELDVHAHGGCDGHAVLVTAPWNGSGDPILTPVCTQPDKHRQRWAGSVRQPQSGPMTEEQKAERREVIASNKAWDSAETVRREWLTTLLSRKTLPKDATQFAARVAATSGADLDKGRALAHTFLGAEAPTSFHGNALPSLASAQAKAGHVLLALALAAVEQGTGRHTWRNPHDGLTRDYFTRIAAWGYTLSDIEQTVARTDH</sequence>
<evidence type="ECO:0000259" key="1">
    <source>
        <dbReference type="SMART" id="SM00470"/>
    </source>
</evidence>
<dbReference type="PANTHER" id="PTHR33375:SF1">
    <property type="entry name" value="CHROMOSOME-PARTITIONING PROTEIN PARB-RELATED"/>
    <property type="match status" value="1"/>
</dbReference>
<dbReference type="SUPFAM" id="SSF109709">
    <property type="entry name" value="KorB DNA-binding domain-like"/>
    <property type="match status" value="1"/>
</dbReference>